<dbReference type="InterPro" id="IPR004165">
    <property type="entry name" value="CoA_trans_fam_I"/>
</dbReference>
<dbReference type="InterPro" id="IPR004163">
    <property type="entry name" value="CoA_transf_BS"/>
</dbReference>
<organism evidence="3 4">
    <name type="scientific">Kordiimonas pumila</name>
    <dbReference type="NCBI Taxonomy" id="2161677"/>
    <lineage>
        <taxon>Bacteria</taxon>
        <taxon>Pseudomonadati</taxon>
        <taxon>Pseudomonadota</taxon>
        <taxon>Alphaproteobacteria</taxon>
        <taxon>Kordiimonadales</taxon>
        <taxon>Kordiimonadaceae</taxon>
        <taxon>Kordiimonas</taxon>
    </lineage>
</organism>
<dbReference type="PANTHER" id="PTHR13707">
    <property type="entry name" value="KETOACID-COENZYME A TRANSFERASE"/>
    <property type="match status" value="1"/>
</dbReference>
<sequence>MTNKIYDSAANALANTVKDGMTIMVGGFGLCGMPATLIEALRDSGARNLTCVSNNAGIDGAGLALLLETRQIAKMISSYVGNNKLFSELYLSGAIELEFCPQGTLAERCRAGGAGIAAFYTRTGVGTLVAENKEVRAFDGQDYIMETGIVADIALVKAEIADEDGNLIYRKTAQNFNPDMAMGGRLTIAEVEQITPVGSLDPDHIHTPGIFVQRVIKSHHPKRIEIETTRPREPQA</sequence>
<keyword evidence="4" id="KW-1185">Reference proteome</keyword>
<dbReference type="PROSITE" id="PS01273">
    <property type="entry name" value="COA_TRANSF_1"/>
    <property type="match status" value="1"/>
</dbReference>
<dbReference type="SMART" id="SM00882">
    <property type="entry name" value="CoA_trans"/>
    <property type="match status" value="1"/>
</dbReference>
<dbReference type="EMBL" id="JBHRSL010000006">
    <property type="protein sequence ID" value="MFC3051986.1"/>
    <property type="molecule type" value="Genomic_DNA"/>
</dbReference>
<comment type="similarity">
    <text evidence="1">Belongs to the 3-oxoacid CoA-transferase subunit A family.</text>
</comment>
<dbReference type="Gene3D" id="3.40.1080.10">
    <property type="entry name" value="Glutaconate Coenzyme A-transferase"/>
    <property type="match status" value="1"/>
</dbReference>
<dbReference type="InterPro" id="IPR012792">
    <property type="entry name" value="3-oxoacid_CoA-transf_A"/>
</dbReference>
<gene>
    <name evidence="3" type="ORF">ACFOKA_08715</name>
</gene>
<dbReference type="PANTHER" id="PTHR13707:SF60">
    <property type="entry name" value="ACETATE COA-TRANSFERASE SUBUNIT ALPHA"/>
    <property type="match status" value="1"/>
</dbReference>
<dbReference type="NCBIfam" id="TIGR02429">
    <property type="entry name" value="pcaI_scoA_fam"/>
    <property type="match status" value="1"/>
</dbReference>
<keyword evidence="2 3" id="KW-0808">Transferase</keyword>
<dbReference type="SUPFAM" id="SSF100950">
    <property type="entry name" value="NagB/RpiA/CoA transferase-like"/>
    <property type="match status" value="1"/>
</dbReference>
<dbReference type="Pfam" id="PF01144">
    <property type="entry name" value="CoA_trans"/>
    <property type="match status" value="1"/>
</dbReference>
<dbReference type="InterPro" id="IPR037171">
    <property type="entry name" value="NagB/RpiA_transferase-like"/>
</dbReference>
<evidence type="ECO:0000256" key="2">
    <source>
        <dbReference type="ARBA" id="ARBA00022679"/>
    </source>
</evidence>
<protein>
    <submittedName>
        <fullName evidence="3">CoA transferase subunit A</fullName>
    </submittedName>
</protein>
<accession>A0ABV7D571</accession>
<name>A0ABV7D571_9PROT</name>
<evidence type="ECO:0000313" key="4">
    <source>
        <dbReference type="Proteomes" id="UP001595444"/>
    </source>
</evidence>
<evidence type="ECO:0000313" key="3">
    <source>
        <dbReference type="EMBL" id="MFC3051986.1"/>
    </source>
</evidence>
<dbReference type="RefSeq" id="WP_194215401.1">
    <property type="nucleotide sequence ID" value="NZ_CP061205.1"/>
</dbReference>
<dbReference type="Proteomes" id="UP001595444">
    <property type="component" value="Unassembled WGS sequence"/>
</dbReference>
<reference evidence="4" key="1">
    <citation type="journal article" date="2019" name="Int. J. Syst. Evol. Microbiol.">
        <title>The Global Catalogue of Microorganisms (GCM) 10K type strain sequencing project: providing services to taxonomists for standard genome sequencing and annotation.</title>
        <authorList>
            <consortium name="The Broad Institute Genomics Platform"/>
            <consortium name="The Broad Institute Genome Sequencing Center for Infectious Disease"/>
            <person name="Wu L."/>
            <person name="Ma J."/>
        </authorList>
    </citation>
    <scope>NUCLEOTIDE SEQUENCE [LARGE SCALE GENOMIC DNA]</scope>
    <source>
        <strain evidence="4">KCTC 62164</strain>
    </source>
</reference>
<evidence type="ECO:0000256" key="1">
    <source>
        <dbReference type="ARBA" id="ARBA00005612"/>
    </source>
</evidence>
<dbReference type="GO" id="GO:0016740">
    <property type="term" value="F:transferase activity"/>
    <property type="evidence" value="ECO:0007669"/>
    <property type="project" value="UniProtKB-KW"/>
</dbReference>
<proteinExistence type="inferred from homology"/>
<comment type="caution">
    <text evidence="3">The sequence shown here is derived from an EMBL/GenBank/DDBJ whole genome shotgun (WGS) entry which is preliminary data.</text>
</comment>